<dbReference type="Gene3D" id="3.40.720.10">
    <property type="entry name" value="Alkaline Phosphatase, subunit A"/>
    <property type="match status" value="1"/>
</dbReference>
<dbReference type="CDD" id="cd16148">
    <property type="entry name" value="sulfatase_like"/>
    <property type="match status" value="1"/>
</dbReference>
<dbReference type="Proteomes" id="UP000320390">
    <property type="component" value="Chromosome"/>
</dbReference>
<evidence type="ECO:0000256" key="2">
    <source>
        <dbReference type="SAM" id="SignalP"/>
    </source>
</evidence>
<dbReference type="RefSeq" id="WP_145194891.1">
    <property type="nucleotide sequence ID" value="NZ_CP036434.1"/>
</dbReference>
<evidence type="ECO:0000256" key="1">
    <source>
        <dbReference type="SAM" id="MobiDB-lite"/>
    </source>
</evidence>
<dbReference type="InterPro" id="IPR017850">
    <property type="entry name" value="Alkaline_phosphatase_core_sf"/>
</dbReference>
<sequence length="699" mass="74990" precursor="true">MDTAKIRLLWTCAAVALATGLGSCGGGDGAAPAPEGRGSSAQVSRTPERDLALVVFPGPRGGEAQANAVQAAREESASNSPVLVDASAVPPVGGATAFFQLEGDYRQCGRMLPGVEYSLAWRFAPPASTRSEGSVISLDVAAIGAAESARLAIELDTGSAAVQRIDLASGWSTIVLPVDADVRLDQIVLRVAKGGAGEILVGNARVRELGGPTPPTVLFVTFDTSRADHFSAIRPDSVSRTPHFDRIASEGVLYTNCYSATNVTNPSHVSLMTGVSPRDSKIVDNHTPLHHSATTLAESFEAAGYQTYAVLSAFHLGHELSGLGQGFQRLDTTPDFARPGEETLRVARDWIEDAAGSPLFLWVHLFDPHAPYRLPDSKLRQLLEGRPDPYAGESHIRAPLRVEPAWVKNAGFKDPAFVTALYGGGVEYLDDLFGQLLENDRFDAATVVVTADHGEGLGERDVWWDHSGAFYPMLHVPLAIRDAEVEPGTVVTEPVENRGIARRLLELLELPAAGIEGPEIPLAPGVVPAERDRFAMAAHGGSASYSRGDWLLEMFLRERDVDSSGRIHALGSCYLYDTKLDPGCRKNLVAVEYERAKEMRARLIEWVEAAEITGMNPMNHDVDPRVLEKLASMGYSEGPEQMASWWAPEFHGAPKEGADGKSSEGEAAVPWVESPWNLGFTEPNGRELLEAAVAAEGGK</sequence>
<dbReference type="InterPro" id="IPR052701">
    <property type="entry name" value="GAG_Ulvan_Degrading_Sulfatases"/>
</dbReference>
<feature type="region of interest" description="Disordered" evidence="1">
    <location>
        <begin position="28"/>
        <end position="47"/>
    </location>
</feature>
<dbReference type="EMBL" id="CP036434">
    <property type="protein sequence ID" value="QDV05490.1"/>
    <property type="molecule type" value="Genomic_DNA"/>
</dbReference>
<dbReference type="InterPro" id="IPR000917">
    <property type="entry name" value="Sulfatase_N"/>
</dbReference>
<proteinExistence type="predicted"/>
<accession>A0A518EN24</accession>
<organism evidence="4 5">
    <name type="scientific">Saltatorellus ferox</name>
    <dbReference type="NCBI Taxonomy" id="2528018"/>
    <lineage>
        <taxon>Bacteria</taxon>
        <taxon>Pseudomonadati</taxon>
        <taxon>Planctomycetota</taxon>
        <taxon>Planctomycetia</taxon>
        <taxon>Planctomycetia incertae sedis</taxon>
        <taxon>Saltatorellus</taxon>
    </lineage>
</organism>
<keyword evidence="5" id="KW-1185">Reference proteome</keyword>
<dbReference type="PROSITE" id="PS51257">
    <property type="entry name" value="PROKAR_LIPOPROTEIN"/>
    <property type="match status" value="1"/>
</dbReference>
<name>A0A518EN24_9BACT</name>
<feature type="domain" description="Sulfatase N-terminal" evidence="3">
    <location>
        <begin position="215"/>
        <end position="508"/>
    </location>
</feature>
<feature type="chain" id="PRO_5021955222" evidence="2">
    <location>
        <begin position="19"/>
        <end position="699"/>
    </location>
</feature>
<protein>
    <submittedName>
        <fullName evidence="4">Sulfatase</fullName>
    </submittedName>
</protein>
<dbReference type="OrthoDB" id="237120at2"/>
<dbReference type="Pfam" id="PF00884">
    <property type="entry name" value="Sulfatase"/>
    <property type="match status" value="1"/>
</dbReference>
<dbReference type="SUPFAM" id="SSF53649">
    <property type="entry name" value="Alkaline phosphatase-like"/>
    <property type="match status" value="1"/>
</dbReference>
<reference evidence="4 5" key="1">
    <citation type="submission" date="2019-02" db="EMBL/GenBank/DDBJ databases">
        <title>Deep-cultivation of Planctomycetes and their phenomic and genomic characterization uncovers novel biology.</title>
        <authorList>
            <person name="Wiegand S."/>
            <person name="Jogler M."/>
            <person name="Boedeker C."/>
            <person name="Pinto D."/>
            <person name="Vollmers J."/>
            <person name="Rivas-Marin E."/>
            <person name="Kohn T."/>
            <person name="Peeters S.H."/>
            <person name="Heuer A."/>
            <person name="Rast P."/>
            <person name="Oberbeckmann S."/>
            <person name="Bunk B."/>
            <person name="Jeske O."/>
            <person name="Meyerdierks A."/>
            <person name="Storesund J.E."/>
            <person name="Kallscheuer N."/>
            <person name="Luecker S."/>
            <person name="Lage O.M."/>
            <person name="Pohl T."/>
            <person name="Merkel B.J."/>
            <person name="Hornburger P."/>
            <person name="Mueller R.-W."/>
            <person name="Bruemmer F."/>
            <person name="Labrenz M."/>
            <person name="Spormann A.M."/>
            <person name="Op den Camp H."/>
            <person name="Overmann J."/>
            <person name="Amann R."/>
            <person name="Jetten M.S.M."/>
            <person name="Mascher T."/>
            <person name="Medema M.H."/>
            <person name="Devos D.P."/>
            <person name="Kaster A.-K."/>
            <person name="Ovreas L."/>
            <person name="Rohde M."/>
            <person name="Galperin M.Y."/>
            <person name="Jogler C."/>
        </authorList>
    </citation>
    <scope>NUCLEOTIDE SEQUENCE [LARGE SCALE GENOMIC DNA]</scope>
    <source>
        <strain evidence="4 5">Poly30</strain>
    </source>
</reference>
<evidence type="ECO:0000259" key="3">
    <source>
        <dbReference type="Pfam" id="PF00884"/>
    </source>
</evidence>
<feature type="signal peptide" evidence="2">
    <location>
        <begin position="1"/>
        <end position="18"/>
    </location>
</feature>
<evidence type="ECO:0000313" key="5">
    <source>
        <dbReference type="Proteomes" id="UP000320390"/>
    </source>
</evidence>
<dbReference type="PANTHER" id="PTHR43751:SF3">
    <property type="entry name" value="SULFATASE N-TERMINAL DOMAIN-CONTAINING PROTEIN"/>
    <property type="match status" value="1"/>
</dbReference>
<dbReference type="PANTHER" id="PTHR43751">
    <property type="entry name" value="SULFATASE"/>
    <property type="match status" value="1"/>
</dbReference>
<gene>
    <name evidence="4" type="ORF">Poly30_09880</name>
</gene>
<dbReference type="AlphaFoldDB" id="A0A518EN24"/>
<keyword evidence="2" id="KW-0732">Signal</keyword>
<evidence type="ECO:0000313" key="4">
    <source>
        <dbReference type="EMBL" id="QDV05490.1"/>
    </source>
</evidence>